<gene>
    <name evidence="2" type="ORF">K9S39_05085</name>
</gene>
<feature type="transmembrane region" description="Helical" evidence="1">
    <location>
        <begin position="142"/>
        <end position="165"/>
    </location>
</feature>
<evidence type="ECO:0000313" key="3">
    <source>
        <dbReference type="Proteomes" id="UP000830115"/>
    </source>
</evidence>
<reference evidence="2" key="1">
    <citation type="submission" date="2021-10" db="EMBL/GenBank/DDBJ databases">
        <title>Streptomyces nigrumlapis sp.nov.,an antimicrobial producing actinobacterium isolated from Black Gobi rocks.</title>
        <authorList>
            <person name="Wen Y."/>
            <person name="Zhang W."/>
            <person name="Liu X.G."/>
        </authorList>
    </citation>
    <scope>NUCLEOTIDE SEQUENCE</scope>
    <source>
        <strain evidence="2">ST13-2-2</strain>
    </source>
</reference>
<feature type="transmembrane region" description="Helical" evidence="1">
    <location>
        <begin position="192"/>
        <end position="211"/>
    </location>
</feature>
<feature type="transmembrane region" description="Helical" evidence="1">
    <location>
        <begin position="65"/>
        <end position="85"/>
    </location>
</feature>
<evidence type="ECO:0008006" key="4">
    <source>
        <dbReference type="Google" id="ProtNLM"/>
    </source>
</evidence>
<accession>A0ABY4M396</accession>
<feature type="transmembrane region" description="Helical" evidence="1">
    <location>
        <begin position="236"/>
        <end position="253"/>
    </location>
</feature>
<keyword evidence="1" id="KW-0472">Membrane</keyword>
<evidence type="ECO:0000313" key="2">
    <source>
        <dbReference type="EMBL" id="UQA91334.1"/>
    </source>
</evidence>
<feature type="transmembrane region" description="Helical" evidence="1">
    <location>
        <begin position="97"/>
        <end position="122"/>
    </location>
</feature>
<keyword evidence="3" id="KW-1185">Reference proteome</keyword>
<evidence type="ECO:0000256" key="1">
    <source>
        <dbReference type="SAM" id="Phobius"/>
    </source>
</evidence>
<keyword evidence="1" id="KW-0812">Transmembrane</keyword>
<dbReference type="EMBL" id="CP086322">
    <property type="protein sequence ID" value="UQA91334.1"/>
    <property type="molecule type" value="Genomic_DNA"/>
</dbReference>
<feature type="transmembrane region" description="Helical" evidence="1">
    <location>
        <begin position="304"/>
        <end position="325"/>
    </location>
</feature>
<keyword evidence="1" id="KW-1133">Transmembrane helix</keyword>
<feature type="transmembrane region" description="Helical" evidence="1">
    <location>
        <begin position="260"/>
        <end position="284"/>
    </location>
</feature>
<dbReference type="RefSeq" id="WP_248862164.1">
    <property type="nucleotide sequence ID" value="NZ_CP086322.1"/>
</dbReference>
<feature type="transmembrane region" description="Helical" evidence="1">
    <location>
        <begin position="21"/>
        <end position="45"/>
    </location>
</feature>
<organism evidence="2 3">
    <name type="scientific">Streptomyces halobius</name>
    <dbReference type="NCBI Taxonomy" id="2879846"/>
    <lineage>
        <taxon>Bacteria</taxon>
        <taxon>Bacillati</taxon>
        <taxon>Actinomycetota</taxon>
        <taxon>Actinomycetes</taxon>
        <taxon>Kitasatosporales</taxon>
        <taxon>Streptomycetaceae</taxon>
        <taxon>Streptomyces</taxon>
    </lineage>
</organism>
<sequence length="341" mass="36223">MTALTRHRAHRALAPAPRRGVGAALRATAVVACLPYLSLKIAWFAGSRIGIPEGSALRQDGNSLMAINALTVLMDGVVILLAFLLTRPWGQRVPAWLLAVPMWCASGLLAPIIVAFPVQTVAAALHGHTVTDGGADALLDSWVWSVVYGGFIVQALALATFFVRYARERWRHLWRGRIGALPPSPTRSARRLIAGVASTLALFAGAMHLVWATGGTFGLSPARAASQDFNARVNDASYVLFAVLTIAGILLLAHGRGRRLPVLVALTAAWTGAGALACWGGWMTLTTLPVPAGDPRLPAPLMSLTYSVQMITGIVVAAAGAHFFAERETQHRAEHEAARCD</sequence>
<protein>
    <recommendedName>
        <fullName evidence="4">Aromatic ring-opening dioxygenase LigA</fullName>
    </recommendedName>
</protein>
<name>A0ABY4M396_9ACTN</name>
<dbReference type="Proteomes" id="UP000830115">
    <property type="component" value="Chromosome"/>
</dbReference>
<proteinExistence type="predicted"/>